<dbReference type="InterPro" id="IPR002525">
    <property type="entry name" value="Transp_IS110-like_N"/>
</dbReference>
<evidence type="ECO:0000313" key="3">
    <source>
        <dbReference type="EMBL" id="AZR73475.1"/>
    </source>
</evidence>
<dbReference type="InterPro" id="IPR003346">
    <property type="entry name" value="Transposase_20"/>
</dbReference>
<dbReference type="EMBL" id="CP016379">
    <property type="protein sequence ID" value="AZR73475.1"/>
    <property type="molecule type" value="Genomic_DNA"/>
</dbReference>
<name>A0A3Q9HQR9_9FIRM</name>
<dbReference type="GO" id="GO:0004803">
    <property type="term" value="F:transposase activity"/>
    <property type="evidence" value="ECO:0007669"/>
    <property type="project" value="InterPro"/>
</dbReference>
<dbReference type="NCBIfam" id="NF033542">
    <property type="entry name" value="transpos_IS110"/>
    <property type="match status" value="1"/>
</dbReference>
<gene>
    <name evidence="3" type="ORF">BBF96_08820</name>
</gene>
<dbReference type="GO" id="GO:0006313">
    <property type="term" value="P:DNA transposition"/>
    <property type="evidence" value="ECO:0007669"/>
    <property type="project" value="InterPro"/>
</dbReference>
<dbReference type="InterPro" id="IPR047650">
    <property type="entry name" value="Transpos_IS110"/>
</dbReference>
<dbReference type="AlphaFoldDB" id="A0A3Q9HQR9"/>
<proteinExistence type="predicted"/>
<dbReference type="Proteomes" id="UP000267250">
    <property type="component" value="Chromosome"/>
</dbReference>
<dbReference type="RefSeq" id="WP_164730977.1">
    <property type="nucleotide sequence ID" value="NZ_CP016379.1"/>
</dbReference>
<protein>
    <submittedName>
        <fullName evidence="3">Uncharacterized protein</fullName>
    </submittedName>
</protein>
<dbReference type="PANTHER" id="PTHR33055:SF13">
    <property type="entry name" value="TRANSPOSASE"/>
    <property type="match status" value="1"/>
</dbReference>
<reference evidence="3 4" key="1">
    <citation type="submission" date="2016-07" db="EMBL/GenBank/DDBJ databases">
        <title>Genome and transcriptome analysis of iron-reducing fermentative bacteria Anoxybacter fermentans.</title>
        <authorList>
            <person name="Zeng X."/>
            <person name="Shao Z."/>
        </authorList>
    </citation>
    <scope>NUCLEOTIDE SEQUENCE [LARGE SCALE GENOMIC DNA]</scope>
    <source>
        <strain evidence="3 4">DY22613</strain>
    </source>
</reference>
<organism evidence="3 4">
    <name type="scientific">Anoxybacter fermentans</name>
    <dbReference type="NCBI Taxonomy" id="1323375"/>
    <lineage>
        <taxon>Bacteria</taxon>
        <taxon>Bacillati</taxon>
        <taxon>Bacillota</taxon>
        <taxon>Clostridia</taxon>
        <taxon>Halanaerobiales</taxon>
        <taxon>Anoxybacter</taxon>
    </lineage>
</organism>
<feature type="domain" description="Transposase IS110-like N-terminal" evidence="1">
    <location>
        <begin position="7"/>
        <end position="171"/>
    </location>
</feature>
<dbReference type="GO" id="GO:0003677">
    <property type="term" value="F:DNA binding"/>
    <property type="evidence" value="ECO:0007669"/>
    <property type="project" value="InterPro"/>
</dbReference>
<evidence type="ECO:0000259" key="1">
    <source>
        <dbReference type="Pfam" id="PF01548"/>
    </source>
</evidence>
<dbReference type="KEGG" id="aft:BBF96_08820"/>
<feature type="domain" description="Transposase IS116/IS110/IS902 C-terminal" evidence="2">
    <location>
        <begin position="285"/>
        <end position="369"/>
    </location>
</feature>
<evidence type="ECO:0000313" key="4">
    <source>
        <dbReference type="Proteomes" id="UP000267250"/>
    </source>
</evidence>
<dbReference type="Pfam" id="PF02371">
    <property type="entry name" value="Transposase_20"/>
    <property type="match status" value="1"/>
</dbReference>
<evidence type="ECO:0000259" key="2">
    <source>
        <dbReference type="Pfam" id="PF02371"/>
    </source>
</evidence>
<dbReference type="Pfam" id="PF01548">
    <property type="entry name" value="DEDD_Tnp_IS110"/>
    <property type="match status" value="1"/>
</dbReference>
<dbReference type="PANTHER" id="PTHR33055">
    <property type="entry name" value="TRANSPOSASE FOR INSERTION SEQUENCE ELEMENT IS1111A"/>
    <property type="match status" value="1"/>
</dbReference>
<accession>A0A3Q9HQR9</accession>
<sequence length="475" mass="54577">MSNKLFVGIDVSLKENQLQCLDADGNFISKSKRFANNLPGTMDMINYLKSIMDKGNFESLTIGMEATSSYWFPLFHTLASSNELKNYSVEILSLNPKLISNFRKAYTDMDKNDLKDSFVIADRLRFGRLPESQTTDAKYLALQRLTRYRFFLCQTKAQLKNYTCSLLFLTFSEWNRVKPFSDMFGTTAKNLLKKFHSAKKLAEVPIDELKNMLASSSKNHFRDIEQKSILVNQTAKHSFSIPDILAEQIHFIIKLNLQLLNLIEQHIDRLNKKISKLMKKFKNPLLSIPGIGPVLAAGIIAEIGDISRFPGQAQLAKYAGLTWRKIQSGNFTGDLTPLTRTGNAYLRYYFIQAAQSMIKHNSEYREYYKRKFKETSRHPHKRALTLTARKLVRLVYALLSKNQLYLSPEERKEHKLRQKEVIENQTPEIVEEKSKKIPVAAQKNSTKKVKTLGVAAKYTRTQPKLEHALVYAVNT</sequence>
<keyword evidence="4" id="KW-1185">Reference proteome</keyword>